<accession>A0A068R0S7</accession>
<evidence type="ECO:0000256" key="1">
    <source>
        <dbReference type="SAM" id="SignalP"/>
    </source>
</evidence>
<keyword evidence="3" id="KW-1185">Reference proteome</keyword>
<proteinExistence type="predicted"/>
<gene>
    <name evidence="2" type="ORF">XPG1_1103</name>
</gene>
<evidence type="ECO:0000313" key="2">
    <source>
        <dbReference type="EMBL" id="CDG20758.1"/>
    </source>
</evidence>
<dbReference type="STRING" id="1354304.XPG1_1103"/>
<dbReference type="KEGG" id="xpo:XPG1_1103"/>
<keyword evidence="1" id="KW-0732">Signal</keyword>
<dbReference type="RefSeq" id="WP_052708254.1">
    <property type="nucleotide sequence ID" value="NZ_FO704551.1"/>
</dbReference>
<dbReference type="OrthoDB" id="6445646at2"/>
<dbReference type="HOGENOM" id="CLU_2195904_0_0_6"/>
<dbReference type="EMBL" id="FO704551">
    <property type="protein sequence ID" value="CDG20758.1"/>
    <property type="molecule type" value="Genomic_DNA"/>
</dbReference>
<dbReference type="AlphaFoldDB" id="A0A068R0S7"/>
<dbReference type="Proteomes" id="UP000032735">
    <property type="component" value="Chromosome"/>
</dbReference>
<protein>
    <submittedName>
        <fullName evidence="2">Uncharacterized protein</fullName>
    </submittedName>
</protein>
<reference evidence="2 3" key="1">
    <citation type="submission" date="2013-07" db="EMBL/GenBank/DDBJ databases">
        <authorList>
            <person name="Genoscope - CEA"/>
        </authorList>
    </citation>
    <scope>NUCLEOTIDE SEQUENCE [LARGE SCALE GENOMIC DNA]</scope>
    <source>
        <strain evidence="2 3">G6</strain>
    </source>
</reference>
<name>A0A068R0S7_9GAMM</name>
<evidence type="ECO:0000313" key="3">
    <source>
        <dbReference type="Proteomes" id="UP000032735"/>
    </source>
</evidence>
<sequence>MKYFSYVLLLGMFYLPAASADTSETAVKHEQKAAQQGALKKCTELLATGRKYTISIVSTLDKTTEGENNRLTGELSVSDETNKPLNKEMSEAVKPFVQCVTETVL</sequence>
<organism evidence="2 3">
    <name type="scientific">Xenorhabdus poinarii G6</name>
    <dbReference type="NCBI Taxonomy" id="1354304"/>
    <lineage>
        <taxon>Bacteria</taxon>
        <taxon>Pseudomonadati</taxon>
        <taxon>Pseudomonadota</taxon>
        <taxon>Gammaproteobacteria</taxon>
        <taxon>Enterobacterales</taxon>
        <taxon>Morganellaceae</taxon>
        <taxon>Xenorhabdus</taxon>
    </lineage>
</organism>
<feature type="signal peptide" evidence="1">
    <location>
        <begin position="1"/>
        <end position="20"/>
    </location>
</feature>
<feature type="chain" id="PRO_5001652231" evidence="1">
    <location>
        <begin position="21"/>
        <end position="105"/>
    </location>
</feature>